<name>A0A2T5IZ94_9GAMM</name>
<dbReference type="EMBL" id="QAON01000007">
    <property type="protein sequence ID" value="PTQ89339.1"/>
    <property type="molecule type" value="Genomic_DNA"/>
</dbReference>
<gene>
    <name evidence="1" type="ORF">C8N29_10772</name>
</gene>
<organism evidence="1 2">
    <name type="scientific">Agitococcus lubricus</name>
    <dbReference type="NCBI Taxonomy" id="1077255"/>
    <lineage>
        <taxon>Bacteria</taxon>
        <taxon>Pseudomonadati</taxon>
        <taxon>Pseudomonadota</taxon>
        <taxon>Gammaproteobacteria</taxon>
        <taxon>Moraxellales</taxon>
        <taxon>Moraxellaceae</taxon>
        <taxon>Agitococcus</taxon>
    </lineage>
</organism>
<keyword evidence="2" id="KW-1185">Reference proteome</keyword>
<evidence type="ECO:0000313" key="1">
    <source>
        <dbReference type="EMBL" id="PTQ89339.1"/>
    </source>
</evidence>
<protein>
    <submittedName>
        <fullName evidence="1">Uncharacterized protein DUF3565</fullName>
    </submittedName>
</protein>
<dbReference type="AlphaFoldDB" id="A0A2T5IZ94"/>
<dbReference type="InterPro" id="IPR021948">
    <property type="entry name" value="DUF3565"/>
</dbReference>
<dbReference type="Pfam" id="PF12088">
    <property type="entry name" value="DUF3565"/>
    <property type="match status" value="1"/>
</dbReference>
<proteinExistence type="predicted"/>
<dbReference type="Proteomes" id="UP000244223">
    <property type="component" value="Unassembled WGS sequence"/>
</dbReference>
<comment type="caution">
    <text evidence="1">The sequence shown here is derived from an EMBL/GenBank/DDBJ whole genome shotgun (WGS) entry which is preliminary data.</text>
</comment>
<evidence type="ECO:0000313" key="2">
    <source>
        <dbReference type="Proteomes" id="UP000244223"/>
    </source>
</evidence>
<reference evidence="1 2" key="1">
    <citation type="submission" date="2018-04" db="EMBL/GenBank/DDBJ databases">
        <title>Genomic Encyclopedia of Archaeal and Bacterial Type Strains, Phase II (KMG-II): from individual species to whole genera.</title>
        <authorList>
            <person name="Goeker M."/>
        </authorList>
    </citation>
    <scope>NUCLEOTIDE SEQUENCE [LARGE SCALE GENOMIC DNA]</scope>
    <source>
        <strain evidence="1 2">DSM 5822</strain>
    </source>
</reference>
<accession>A0A2T5IZ94</accession>
<sequence>MIMKQAIIGFHQDNEQHWVAQLACGHHQHTRHNPPWTERPWVITPQGRQSMLGHLLDCKKCEQNAPRDWFPPVPSHH</sequence>